<evidence type="ECO:0000256" key="3">
    <source>
        <dbReference type="SAM" id="MobiDB-lite"/>
    </source>
</evidence>
<evidence type="ECO:0000256" key="2">
    <source>
        <dbReference type="ARBA" id="ARBA00022490"/>
    </source>
</evidence>
<accession>A0A1E4SGF6</accession>
<dbReference type="PANTHER" id="PTHR12299:SF17">
    <property type="entry name" value="AT19571P-RELATED"/>
    <property type="match status" value="1"/>
</dbReference>
<dbReference type="GO" id="GO:0043558">
    <property type="term" value="P:regulation of translational initiation in response to stress"/>
    <property type="evidence" value="ECO:0007669"/>
    <property type="project" value="EnsemblFungi"/>
</dbReference>
<dbReference type="GO" id="GO:0005737">
    <property type="term" value="C:cytoplasm"/>
    <property type="evidence" value="ECO:0007669"/>
    <property type="project" value="UniProtKB-SubCell"/>
</dbReference>
<dbReference type="InterPro" id="IPR039764">
    <property type="entry name" value="HABP4/SERBP1-like"/>
</dbReference>
<dbReference type="GeneID" id="30982086"/>
<dbReference type="AlphaFoldDB" id="A0A1E4SGF6"/>
<dbReference type="Pfam" id="PF09598">
    <property type="entry name" value="Stm1_N"/>
    <property type="match status" value="1"/>
</dbReference>
<evidence type="ECO:0000313" key="5">
    <source>
        <dbReference type="EMBL" id="ODV78588.1"/>
    </source>
</evidence>
<proteinExistence type="predicted"/>
<dbReference type="GO" id="GO:0006414">
    <property type="term" value="P:translational elongation"/>
    <property type="evidence" value="ECO:0007669"/>
    <property type="project" value="EnsemblFungi"/>
</dbReference>
<feature type="domain" description="Hyaluronan/mRNA-binding protein" evidence="4">
    <location>
        <begin position="84"/>
        <end position="172"/>
    </location>
</feature>
<keyword evidence="6" id="KW-1185">Reference proteome</keyword>
<feature type="region of interest" description="Disordered" evidence="3">
    <location>
        <begin position="12"/>
        <end position="146"/>
    </location>
</feature>
<dbReference type="GO" id="GO:0030371">
    <property type="term" value="F:translation repressor activity"/>
    <property type="evidence" value="ECO:0007669"/>
    <property type="project" value="EnsemblFungi"/>
</dbReference>
<dbReference type="STRING" id="984487.A0A1E4SGF6"/>
<dbReference type="OrthoDB" id="5426471at2759"/>
<evidence type="ECO:0000313" key="6">
    <source>
        <dbReference type="Proteomes" id="UP000094285"/>
    </source>
</evidence>
<dbReference type="InterPro" id="IPR006861">
    <property type="entry name" value="HABP4_PAIRBP1-bd"/>
</dbReference>
<dbReference type="GO" id="GO:0061770">
    <property type="term" value="F:translation elongation factor binding"/>
    <property type="evidence" value="ECO:0007669"/>
    <property type="project" value="EnsemblFungi"/>
</dbReference>
<dbReference type="InterPro" id="IPR019084">
    <property type="entry name" value="STM1-like_N"/>
</dbReference>
<dbReference type="Proteomes" id="UP000094285">
    <property type="component" value="Unassembled WGS sequence"/>
</dbReference>
<sequence>MSFENKNLYALLGNDVEDDSAPQLPVREIVKKTASSKKSDVPPPSADPAKAKKKSKPTGNEGAFKAKPDNKSVAGPSNTPSKHYKKPFDRHSRSDKTDSKKKIKQSWGDSTDREIEGEVEGLEDAVADLETESDAPQEPETPKKSLQDYFAELKLKQSELEGQKALRKANEGAEDKWADAEKIEKQQEAYVQSTTNKKSKAKAQKEKKFLEINAIFADEQPVRDESRSTRGGARGGAKVAPKKSSSSPKPEINDKNFPSL</sequence>
<feature type="compositionally biased region" description="Acidic residues" evidence="3">
    <location>
        <begin position="117"/>
        <end position="137"/>
    </location>
</feature>
<dbReference type="GO" id="GO:0042162">
    <property type="term" value="F:telomeric DNA binding"/>
    <property type="evidence" value="ECO:0007669"/>
    <property type="project" value="EnsemblFungi"/>
</dbReference>
<dbReference type="GO" id="GO:0043066">
    <property type="term" value="P:negative regulation of apoptotic process"/>
    <property type="evidence" value="ECO:0007669"/>
    <property type="project" value="EnsemblFungi"/>
</dbReference>
<dbReference type="SMART" id="SM01233">
    <property type="entry name" value="HABP4_PAI-RBP1"/>
    <property type="match status" value="1"/>
</dbReference>
<dbReference type="PANTHER" id="PTHR12299">
    <property type="entry name" value="HYALURONIC ACID-BINDING PROTEIN 4"/>
    <property type="match status" value="1"/>
</dbReference>
<dbReference type="GO" id="GO:0000723">
    <property type="term" value="P:telomere maintenance"/>
    <property type="evidence" value="ECO:0007669"/>
    <property type="project" value="EnsemblFungi"/>
</dbReference>
<dbReference type="EMBL" id="KV453913">
    <property type="protein sequence ID" value="ODV78588.1"/>
    <property type="molecule type" value="Genomic_DNA"/>
</dbReference>
<evidence type="ECO:0000259" key="4">
    <source>
        <dbReference type="SMART" id="SM01233"/>
    </source>
</evidence>
<name>A0A1E4SGF6_9ASCO</name>
<dbReference type="GO" id="GO:0045142">
    <property type="term" value="F:triplex DNA binding"/>
    <property type="evidence" value="ECO:0007669"/>
    <property type="project" value="EnsemblFungi"/>
</dbReference>
<dbReference type="Gene3D" id="6.10.140.1040">
    <property type="match status" value="1"/>
</dbReference>
<dbReference type="GO" id="GO:0031929">
    <property type="term" value="P:TOR signaling"/>
    <property type="evidence" value="ECO:0007669"/>
    <property type="project" value="EnsemblFungi"/>
</dbReference>
<dbReference type="RefSeq" id="XP_020063710.1">
    <property type="nucleotide sequence ID" value="XM_020207949.1"/>
</dbReference>
<dbReference type="GO" id="GO:0043022">
    <property type="term" value="F:ribosome binding"/>
    <property type="evidence" value="ECO:0007669"/>
    <property type="project" value="EnsemblFungi"/>
</dbReference>
<reference evidence="6" key="1">
    <citation type="submission" date="2016-05" db="EMBL/GenBank/DDBJ databases">
        <title>Comparative genomics of biotechnologically important yeasts.</title>
        <authorList>
            <consortium name="DOE Joint Genome Institute"/>
            <person name="Riley R."/>
            <person name="Haridas S."/>
            <person name="Wolfe K.H."/>
            <person name="Lopes M.R."/>
            <person name="Hittinger C.T."/>
            <person name="Goker M."/>
            <person name="Salamov A."/>
            <person name="Wisecaver J."/>
            <person name="Long T.M."/>
            <person name="Aerts A.L."/>
            <person name="Barry K."/>
            <person name="Choi C."/>
            <person name="Clum A."/>
            <person name="Coughlan A.Y."/>
            <person name="Deshpande S."/>
            <person name="Douglass A.P."/>
            <person name="Hanson S.J."/>
            <person name="Klenk H.-P."/>
            <person name="Labutti K."/>
            <person name="Lapidus A."/>
            <person name="Lindquist E."/>
            <person name="Lipzen A."/>
            <person name="Meier-Kolthoff J.P."/>
            <person name="Ohm R.A."/>
            <person name="Otillar R.P."/>
            <person name="Pangilinan J."/>
            <person name="Peng Y."/>
            <person name="Rokas A."/>
            <person name="Rosa C.A."/>
            <person name="Scheuner C."/>
            <person name="Sibirny A.A."/>
            <person name="Slot J.C."/>
            <person name="Stielow J.B."/>
            <person name="Sun H."/>
            <person name="Kurtzman C.P."/>
            <person name="Blackwell M."/>
            <person name="Grigoriev I.V."/>
            <person name="Jeffries T.W."/>
        </authorList>
    </citation>
    <scope>NUCLEOTIDE SEQUENCE [LARGE SCALE GENOMIC DNA]</scope>
    <source>
        <strain evidence="6">NRRL Y-17324</strain>
    </source>
</reference>
<feature type="compositionally biased region" description="Basic and acidic residues" evidence="3">
    <location>
        <begin position="86"/>
        <end position="100"/>
    </location>
</feature>
<gene>
    <name evidence="5" type="ORF">CANTADRAFT_269868</name>
</gene>
<keyword evidence="2" id="KW-0963">Cytoplasm</keyword>
<dbReference type="GO" id="GO:0005634">
    <property type="term" value="C:nucleus"/>
    <property type="evidence" value="ECO:0007669"/>
    <property type="project" value="TreeGrafter"/>
</dbReference>
<organism evidence="5 6">
    <name type="scientific">Suhomyces tanzawaensis NRRL Y-17324</name>
    <dbReference type="NCBI Taxonomy" id="984487"/>
    <lineage>
        <taxon>Eukaryota</taxon>
        <taxon>Fungi</taxon>
        <taxon>Dikarya</taxon>
        <taxon>Ascomycota</taxon>
        <taxon>Saccharomycotina</taxon>
        <taxon>Pichiomycetes</taxon>
        <taxon>Debaryomycetaceae</taxon>
        <taxon>Suhomyces</taxon>
    </lineage>
</organism>
<protein>
    <recommendedName>
        <fullName evidence="4">Hyaluronan/mRNA-binding protein domain-containing protein</fullName>
    </recommendedName>
</protein>
<evidence type="ECO:0000256" key="1">
    <source>
        <dbReference type="ARBA" id="ARBA00004496"/>
    </source>
</evidence>
<dbReference type="GO" id="GO:0141014">
    <property type="term" value="P:ribosome hibernation"/>
    <property type="evidence" value="ECO:0007669"/>
    <property type="project" value="EnsemblFungi"/>
</dbReference>
<comment type="subcellular location">
    <subcellularLocation>
        <location evidence="1">Cytoplasm</location>
    </subcellularLocation>
</comment>
<feature type="region of interest" description="Disordered" evidence="3">
    <location>
        <begin position="216"/>
        <end position="260"/>
    </location>
</feature>
<dbReference type="GO" id="GO:0003723">
    <property type="term" value="F:RNA binding"/>
    <property type="evidence" value="ECO:0007669"/>
    <property type="project" value="InterPro"/>
</dbReference>